<evidence type="ECO:0000256" key="1">
    <source>
        <dbReference type="SAM" id="MobiDB-lite"/>
    </source>
</evidence>
<reference evidence="2" key="1">
    <citation type="submission" date="2023-04" db="EMBL/GenBank/DDBJ databases">
        <authorList>
            <person name="Vijverberg K."/>
            <person name="Xiong W."/>
            <person name="Schranz E."/>
        </authorList>
    </citation>
    <scope>NUCLEOTIDE SEQUENCE</scope>
</reference>
<feature type="region of interest" description="Disordered" evidence="1">
    <location>
        <begin position="52"/>
        <end position="132"/>
    </location>
</feature>
<dbReference type="Proteomes" id="UP001177003">
    <property type="component" value="Chromosome 6"/>
</dbReference>
<keyword evidence="3" id="KW-1185">Reference proteome</keyword>
<gene>
    <name evidence="2" type="ORF">LSALG_LOCUS28106</name>
</gene>
<evidence type="ECO:0000313" key="2">
    <source>
        <dbReference type="EMBL" id="CAI9288836.1"/>
    </source>
</evidence>
<protein>
    <submittedName>
        <fullName evidence="2">Uncharacterized protein</fullName>
    </submittedName>
</protein>
<organism evidence="2 3">
    <name type="scientific">Lactuca saligna</name>
    <name type="common">Willowleaf lettuce</name>
    <dbReference type="NCBI Taxonomy" id="75948"/>
    <lineage>
        <taxon>Eukaryota</taxon>
        <taxon>Viridiplantae</taxon>
        <taxon>Streptophyta</taxon>
        <taxon>Embryophyta</taxon>
        <taxon>Tracheophyta</taxon>
        <taxon>Spermatophyta</taxon>
        <taxon>Magnoliopsida</taxon>
        <taxon>eudicotyledons</taxon>
        <taxon>Gunneridae</taxon>
        <taxon>Pentapetalae</taxon>
        <taxon>asterids</taxon>
        <taxon>campanulids</taxon>
        <taxon>Asterales</taxon>
        <taxon>Asteraceae</taxon>
        <taxon>Cichorioideae</taxon>
        <taxon>Cichorieae</taxon>
        <taxon>Lactucinae</taxon>
        <taxon>Lactuca</taxon>
    </lineage>
</organism>
<evidence type="ECO:0000313" key="3">
    <source>
        <dbReference type="Proteomes" id="UP001177003"/>
    </source>
</evidence>
<dbReference type="AlphaFoldDB" id="A0AA36EA49"/>
<dbReference type="EMBL" id="OX465082">
    <property type="protein sequence ID" value="CAI9288836.1"/>
    <property type="molecule type" value="Genomic_DNA"/>
</dbReference>
<feature type="compositionally biased region" description="Acidic residues" evidence="1">
    <location>
        <begin position="109"/>
        <end position="121"/>
    </location>
</feature>
<sequence>MLIPYISHTTNKPGTRAYVICGRVGAQLTLSKEFDRLQQLKVLEIENFSQDSMQIPSTLEPFDTPADHVEEDDPEEDPEEEDFDDTKEDEDSDDEGIFQDTKEIIDNGPIEDEDDHADEEPAPPTPPVSLPRLHYQPYLLRGKGPWVMRTLGTSISPVYHLDPVVPVSQPTCRQLEKQKFPSESDWFLDLFRGKRDDQTGDRVGSLESFVRDSGSTYLGHRVKILEEGKKEDSDAIQKIYHRSGANCTEGKDVLFRTRRFISQFVSCRSLFFGNSCHQDELSP</sequence>
<feature type="compositionally biased region" description="Acidic residues" evidence="1">
    <location>
        <begin position="69"/>
        <end position="97"/>
    </location>
</feature>
<proteinExistence type="predicted"/>
<accession>A0AA36EA49</accession>
<name>A0AA36EA49_LACSI</name>